<accession>A0A7W5G8A6</accession>
<dbReference type="InterPro" id="IPR001119">
    <property type="entry name" value="SLH_dom"/>
</dbReference>
<comment type="caution">
    <text evidence="2">The sequence shown here is derived from an EMBL/GenBank/DDBJ whole genome shotgun (WGS) entry which is preliminary data.</text>
</comment>
<reference evidence="2 3" key="1">
    <citation type="submission" date="2020-08" db="EMBL/GenBank/DDBJ databases">
        <title>Genomic Encyclopedia of Type Strains, Phase III (KMG-III): the genomes of soil and plant-associated and newly described type strains.</title>
        <authorList>
            <person name="Whitman W."/>
        </authorList>
    </citation>
    <scope>NUCLEOTIDE SEQUENCE [LARGE SCALE GENOMIC DNA]</scope>
    <source>
        <strain evidence="2 3">CECT 8234</strain>
    </source>
</reference>
<protein>
    <recommendedName>
        <fullName evidence="1">SLH domain-containing protein</fullName>
    </recommendedName>
</protein>
<proteinExistence type="predicted"/>
<feature type="domain" description="SLH" evidence="1">
    <location>
        <begin position="74"/>
        <end position="136"/>
    </location>
</feature>
<dbReference type="PROSITE" id="PS51272">
    <property type="entry name" value="SLH"/>
    <property type="match status" value="1"/>
</dbReference>
<gene>
    <name evidence="2" type="ORF">FHS16_000898</name>
</gene>
<dbReference type="Pfam" id="PF00395">
    <property type="entry name" value="SLH"/>
    <property type="match status" value="1"/>
</dbReference>
<evidence type="ECO:0000259" key="1">
    <source>
        <dbReference type="PROSITE" id="PS51272"/>
    </source>
</evidence>
<dbReference type="EMBL" id="JACHXW010000002">
    <property type="protein sequence ID" value="MBB3150864.1"/>
    <property type="molecule type" value="Genomic_DNA"/>
</dbReference>
<dbReference type="AlphaFoldDB" id="A0A7W5G8A6"/>
<evidence type="ECO:0000313" key="3">
    <source>
        <dbReference type="Proteomes" id="UP000518605"/>
    </source>
</evidence>
<name>A0A7W5G8A6_9BACL</name>
<keyword evidence="3" id="KW-1185">Reference proteome</keyword>
<dbReference type="Proteomes" id="UP000518605">
    <property type="component" value="Unassembled WGS sequence"/>
</dbReference>
<sequence length="137" mass="15546">MVIFVRKKMKIYHRMNQGIISFIMCKVKEPKWLKVYKNEESDFFEQTLTRDQLALMLVQMLDYDKLSVFMNKDKDITSLKDASSIQNKGAAALAIKLGLLTSSGGKFHPNAPVTKAQASVLLIRLANLQDKLDTPLI</sequence>
<organism evidence="2 3">
    <name type="scientific">Paenibacillus endophyticus</name>
    <dbReference type="NCBI Taxonomy" id="1294268"/>
    <lineage>
        <taxon>Bacteria</taxon>
        <taxon>Bacillati</taxon>
        <taxon>Bacillota</taxon>
        <taxon>Bacilli</taxon>
        <taxon>Bacillales</taxon>
        <taxon>Paenibacillaceae</taxon>
        <taxon>Paenibacillus</taxon>
    </lineage>
</organism>
<evidence type="ECO:0000313" key="2">
    <source>
        <dbReference type="EMBL" id="MBB3150864.1"/>
    </source>
</evidence>